<accession>K7ZZN4</accession>
<reference evidence="1" key="1">
    <citation type="submission" date="2012-07" db="EMBL/GenBank/DDBJ databases">
        <authorList>
            <person name="Cummings C."/>
        </authorList>
    </citation>
    <scope>NUCLEOTIDE SEQUENCE</scope>
    <source>
        <strain evidence="1">1330</strain>
    </source>
</reference>
<sequence>MYNLFLQFFRKKRLFSTELSAKAKIKFSFKCMKQSDLMDFSLNTAR</sequence>
<dbReference type="Proteomes" id="UP000009340">
    <property type="component" value="Unassembled WGS sequence"/>
</dbReference>
<dbReference type="AlphaFoldDB" id="K7ZZN4"/>
<protein>
    <submittedName>
        <fullName evidence="1">Uncharacterized protein</fullName>
    </submittedName>
</protein>
<evidence type="ECO:0000313" key="2">
    <source>
        <dbReference type="Proteomes" id="UP000009340"/>
    </source>
</evidence>
<evidence type="ECO:0000313" key="1">
    <source>
        <dbReference type="EMBL" id="CCJ72206.1"/>
    </source>
</evidence>
<gene>
    <name evidence="1" type="ORF">BN137_1571</name>
</gene>
<name>K7ZZN4_9ENTR</name>
<organism evidence="1 2">
    <name type="scientific">Cronobacter condimenti 1330</name>
    <dbReference type="NCBI Taxonomy" id="1073999"/>
    <lineage>
        <taxon>Bacteria</taxon>
        <taxon>Pseudomonadati</taxon>
        <taxon>Pseudomonadota</taxon>
        <taxon>Gammaproteobacteria</taxon>
        <taxon>Enterobacterales</taxon>
        <taxon>Enterobacteriaceae</taxon>
        <taxon>Cronobacter</taxon>
    </lineage>
</organism>
<comment type="caution">
    <text evidence="1">The sequence shown here is derived from an EMBL/GenBank/DDBJ whole genome shotgun (WGS) entry which is preliminary data.</text>
</comment>
<proteinExistence type="predicted"/>
<dbReference type="EMBL" id="CAKW01000061">
    <property type="protein sequence ID" value="CCJ72206.1"/>
    <property type="molecule type" value="Genomic_DNA"/>
</dbReference>